<keyword evidence="2" id="KW-1003">Cell membrane</keyword>
<name>A0ABN0QNB9_MYCUL</name>
<keyword evidence="5" id="KW-0472">Membrane</keyword>
<comment type="caution">
    <text evidence="6">The sequence shown here is derived from an EMBL/GenBank/DDBJ whole genome shotgun (WGS) entry which is preliminary data.</text>
</comment>
<keyword evidence="7" id="KW-1185">Reference proteome</keyword>
<keyword evidence="3" id="KW-0812">Transmembrane</keyword>
<dbReference type="Proteomes" id="UP000020681">
    <property type="component" value="Unassembled WGS sequence"/>
</dbReference>
<organism evidence="6 7">
    <name type="scientific">Mycobacterium ulcerans str. Harvey</name>
    <dbReference type="NCBI Taxonomy" id="1299332"/>
    <lineage>
        <taxon>Bacteria</taxon>
        <taxon>Bacillati</taxon>
        <taxon>Actinomycetota</taxon>
        <taxon>Actinomycetes</taxon>
        <taxon>Mycobacteriales</taxon>
        <taxon>Mycobacteriaceae</taxon>
        <taxon>Mycobacterium</taxon>
        <taxon>Mycobacterium ulcerans group</taxon>
    </lineage>
</organism>
<proteinExistence type="predicted"/>
<evidence type="ECO:0000256" key="2">
    <source>
        <dbReference type="ARBA" id="ARBA00022475"/>
    </source>
</evidence>
<gene>
    <name evidence="6" type="ORF">I551_7392</name>
</gene>
<evidence type="ECO:0000256" key="1">
    <source>
        <dbReference type="ARBA" id="ARBA00004651"/>
    </source>
</evidence>
<evidence type="ECO:0000313" key="6">
    <source>
        <dbReference type="EMBL" id="EUA86147.1"/>
    </source>
</evidence>
<evidence type="ECO:0000256" key="5">
    <source>
        <dbReference type="ARBA" id="ARBA00023136"/>
    </source>
</evidence>
<dbReference type="InterPro" id="IPR050189">
    <property type="entry name" value="MFS_Efflux_Transporters"/>
</dbReference>
<dbReference type="EMBL" id="JAOL01000181">
    <property type="protein sequence ID" value="EUA86147.1"/>
    <property type="molecule type" value="Genomic_DNA"/>
</dbReference>
<dbReference type="PANTHER" id="PTHR43124:SF3">
    <property type="entry name" value="CHLORAMPHENICOL EFFLUX PUMP RV0191"/>
    <property type="match status" value="1"/>
</dbReference>
<protein>
    <submittedName>
        <fullName evidence="6">Sugar (And other) transporter family protein</fullName>
    </submittedName>
</protein>
<dbReference type="Gene3D" id="1.20.1250.20">
    <property type="entry name" value="MFS general substrate transporter like domains"/>
    <property type="match status" value="1"/>
</dbReference>
<evidence type="ECO:0000256" key="3">
    <source>
        <dbReference type="ARBA" id="ARBA00022692"/>
    </source>
</evidence>
<keyword evidence="4" id="KW-1133">Transmembrane helix</keyword>
<sequence length="117" mass="11923">MSLYAVLVALLAVPLTVVTARFPRKPLLLTTLLGYAVSNTLVAIAPTFAMVAAGRAVGGVTHALFSLCASDTRLCASDTRPAGGARRCGPCARAGGRRGVRRDCVGVPLLTSVGTAV</sequence>
<dbReference type="InterPro" id="IPR036259">
    <property type="entry name" value="MFS_trans_sf"/>
</dbReference>
<comment type="subcellular location">
    <subcellularLocation>
        <location evidence="1">Cell membrane</location>
        <topology evidence="1">Multi-pass membrane protein</topology>
    </subcellularLocation>
</comment>
<feature type="non-terminal residue" evidence="6">
    <location>
        <position position="117"/>
    </location>
</feature>
<dbReference type="PANTHER" id="PTHR43124">
    <property type="entry name" value="PURINE EFFLUX PUMP PBUE"/>
    <property type="match status" value="1"/>
</dbReference>
<reference evidence="6 7" key="1">
    <citation type="submission" date="2014-01" db="EMBL/GenBank/DDBJ databases">
        <authorList>
            <person name="Dobos K."/>
            <person name="Lenaerts A."/>
            <person name="Ordway D."/>
            <person name="DeGroote M.A."/>
            <person name="Parker T."/>
            <person name="Sizemore C."/>
            <person name="Tallon L.J."/>
            <person name="Sadzewicz L.K."/>
            <person name="Sengamalay N."/>
            <person name="Fraser C.M."/>
            <person name="Hine E."/>
            <person name="Shefchek K.A."/>
            <person name="Das S.P."/>
            <person name="Tettelin H."/>
        </authorList>
    </citation>
    <scope>NUCLEOTIDE SEQUENCE [LARGE SCALE GENOMIC DNA]</scope>
    <source>
        <strain evidence="6 7">Harvey</strain>
    </source>
</reference>
<evidence type="ECO:0000313" key="7">
    <source>
        <dbReference type="Proteomes" id="UP000020681"/>
    </source>
</evidence>
<accession>A0ABN0QNB9</accession>
<dbReference type="SUPFAM" id="SSF103473">
    <property type="entry name" value="MFS general substrate transporter"/>
    <property type="match status" value="1"/>
</dbReference>
<evidence type="ECO:0000256" key="4">
    <source>
        <dbReference type="ARBA" id="ARBA00022989"/>
    </source>
</evidence>